<proteinExistence type="inferred from homology"/>
<sequence>MFIDIDSLSTHIAEQLEHESQPLALYGHSLGAILAYEVARKLSIRNSVQVEHLFVSGRRAPQLAARLAPIHDLSEQKFLDELMAYGGVPDAISTHRRLLNTLIPIIRSDLALVETYQFHPMHTLKCPISAIYATDDPVVETEELMAWQERTTGAFGFHELSGDHFFHSSRQQELIDIIHHSLSAQSTRRVECKNSV</sequence>
<dbReference type="KEGG" id="pagb:AWM79_15885"/>
<gene>
    <name evidence="3" type="ORF">AWM79_15885</name>
</gene>
<evidence type="ECO:0000313" key="4">
    <source>
        <dbReference type="Proteomes" id="UP000063229"/>
    </source>
</evidence>
<accession>A0A0X1T422</accession>
<dbReference type="STRING" id="46677.AWM79_15885"/>
<dbReference type="Gene3D" id="3.40.50.1820">
    <property type="entry name" value="alpha/beta hydrolase"/>
    <property type="match status" value="1"/>
</dbReference>
<name>A0A0X1T422_PSEAA</name>
<dbReference type="GO" id="GO:0008610">
    <property type="term" value="P:lipid biosynthetic process"/>
    <property type="evidence" value="ECO:0007669"/>
    <property type="project" value="TreeGrafter"/>
</dbReference>
<dbReference type="Proteomes" id="UP000063229">
    <property type="component" value="Chromosome"/>
</dbReference>
<dbReference type="InterPro" id="IPR001031">
    <property type="entry name" value="Thioesterase"/>
</dbReference>
<reference evidence="3 4" key="1">
    <citation type="submission" date="2016-01" db="EMBL/GenBank/DDBJ databases">
        <authorList>
            <person name="McClelland M."/>
            <person name="Jain A."/>
            <person name="Saraogi P."/>
            <person name="Mendelson R."/>
            <person name="Westerman R."/>
            <person name="SanMiguel P."/>
            <person name="Csonka L."/>
        </authorList>
    </citation>
    <scope>NUCLEOTIDE SEQUENCE [LARGE SCALE GENOMIC DNA]</scope>
    <source>
        <strain evidence="3 4">NCPPB 2472</strain>
    </source>
</reference>
<dbReference type="PANTHER" id="PTHR11487">
    <property type="entry name" value="THIOESTERASE"/>
    <property type="match status" value="1"/>
</dbReference>
<dbReference type="PANTHER" id="PTHR11487:SF0">
    <property type="entry name" value="S-ACYL FATTY ACID SYNTHASE THIOESTERASE, MEDIUM CHAIN"/>
    <property type="match status" value="1"/>
</dbReference>
<dbReference type="EMBL" id="CP014135">
    <property type="protein sequence ID" value="AMB86702.1"/>
    <property type="molecule type" value="Genomic_DNA"/>
</dbReference>
<dbReference type="InterPro" id="IPR029058">
    <property type="entry name" value="AB_hydrolase_fold"/>
</dbReference>
<dbReference type="AlphaFoldDB" id="A0A0X1T422"/>
<protein>
    <recommendedName>
        <fullName evidence="2">Thioesterase domain-containing protein</fullName>
    </recommendedName>
</protein>
<dbReference type="Pfam" id="PF00975">
    <property type="entry name" value="Thioesterase"/>
    <property type="match status" value="1"/>
</dbReference>
<dbReference type="InterPro" id="IPR012223">
    <property type="entry name" value="TEII"/>
</dbReference>
<comment type="similarity">
    <text evidence="1">Belongs to the thioesterase family.</text>
</comment>
<evidence type="ECO:0000313" key="3">
    <source>
        <dbReference type="EMBL" id="AMB86702.1"/>
    </source>
</evidence>
<feature type="domain" description="Thioesterase" evidence="2">
    <location>
        <begin position="5"/>
        <end position="181"/>
    </location>
</feature>
<organism evidence="3 4">
    <name type="scientific">Pseudomonas agarici</name>
    <dbReference type="NCBI Taxonomy" id="46677"/>
    <lineage>
        <taxon>Bacteria</taxon>
        <taxon>Pseudomonadati</taxon>
        <taxon>Pseudomonadota</taxon>
        <taxon>Gammaproteobacteria</taxon>
        <taxon>Pseudomonadales</taxon>
        <taxon>Pseudomonadaceae</taxon>
        <taxon>Pseudomonas</taxon>
    </lineage>
</organism>
<keyword evidence="4" id="KW-1185">Reference proteome</keyword>
<evidence type="ECO:0000256" key="1">
    <source>
        <dbReference type="ARBA" id="ARBA00007169"/>
    </source>
</evidence>
<dbReference type="SUPFAM" id="SSF53474">
    <property type="entry name" value="alpha/beta-Hydrolases"/>
    <property type="match status" value="1"/>
</dbReference>
<evidence type="ECO:0000259" key="2">
    <source>
        <dbReference type="Pfam" id="PF00975"/>
    </source>
</evidence>